<dbReference type="SMART" id="SM00504">
    <property type="entry name" value="Ubox"/>
    <property type="match status" value="1"/>
</dbReference>
<dbReference type="Proteomes" id="UP000002051">
    <property type="component" value="Chromosome 3"/>
</dbReference>
<evidence type="ECO:0000256" key="5">
    <source>
        <dbReference type="ARBA" id="ARBA00022737"/>
    </source>
</evidence>
<dbReference type="PROSITE" id="PS51698">
    <property type="entry name" value="U_BOX"/>
    <property type="match status" value="1"/>
</dbReference>
<dbReference type="GO" id="GO:0010029">
    <property type="term" value="P:regulation of seed germination"/>
    <property type="evidence" value="ECO:0007669"/>
    <property type="project" value="UniProtKB-ARBA"/>
</dbReference>
<dbReference type="GO" id="GO:0005737">
    <property type="term" value="C:cytoplasm"/>
    <property type="evidence" value="ECO:0000318"/>
    <property type="project" value="GO_Central"/>
</dbReference>
<dbReference type="AlphaFoldDB" id="A0A072UZ24"/>
<gene>
    <name evidence="10" type="primary">25489542</name>
    <name evidence="9" type="ordered locus">MTR_3g078160</name>
</gene>
<comment type="pathway">
    <text evidence="2">Protein modification; protein ubiquitination.</text>
</comment>
<evidence type="ECO:0000259" key="8">
    <source>
        <dbReference type="PROSITE" id="PS51698"/>
    </source>
</evidence>
<dbReference type="FunFam" id="3.30.40.10:FF:000442">
    <property type="entry name" value="RING-type E3 ubiquitin transferase"/>
    <property type="match status" value="1"/>
</dbReference>
<dbReference type="Pfam" id="PF04564">
    <property type="entry name" value="U-box"/>
    <property type="match status" value="1"/>
</dbReference>
<dbReference type="Pfam" id="PF25598">
    <property type="entry name" value="ARM_PUB"/>
    <property type="match status" value="1"/>
</dbReference>
<dbReference type="SUPFAM" id="SSF57850">
    <property type="entry name" value="RING/U-box"/>
    <property type="match status" value="1"/>
</dbReference>
<dbReference type="InterPro" id="IPR003613">
    <property type="entry name" value="Ubox_domain"/>
</dbReference>
<evidence type="ECO:0000313" key="11">
    <source>
        <dbReference type="Proteomes" id="UP000002051"/>
    </source>
</evidence>
<dbReference type="EC" id="2.3.2.27" evidence="3"/>
<dbReference type="Gene3D" id="1.25.10.10">
    <property type="entry name" value="Leucine-rich Repeat Variant"/>
    <property type="match status" value="1"/>
</dbReference>
<feature type="repeat" description="ARM" evidence="7">
    <location>
        <begin position="418"/>
        <end position="458"/>
    </location>
</feature>
<dbReference type="GO" id="GO:0005634">
    <property type="term" value="C:nucleus"/>
    <property type="evidence" value="ECO:0000318"/>
    <property type="project" value="GO_Central"/>
</dbReference>
<evidence type="ECO:0000256" key="2">
    <source>
        <dbReference type="ARBA" id="ARBA00004906"/>
    </source>
</evidence>
<evidence type="ECO:0000256" key="7">
    <source>
        <dbReference type="PROSITE-ProRule" id="PRU00259"/>
    </source>
</evidence>
<dbReference type="EMBL" id="CM001219">
    <property type="protein sequence ID" value="KEH35049.1"/>
    <property type="molecule type" value="Genomic_DNA"/>
</dbReference>
<dbReference type="InterPro" id="IPR045210">
    <property type="entry name" value="RING-Ubox_PUB"/>
</dbReference>
<dbReference type="FunFam" id="1.25.10.10:FF:000485">
    <property type="entry name" value="RING-type E3 ubiquitin transferase"/>
    <property type="match status" value="1"/>
</dbReference>
<dbReference type="InterPro" id="IPR013083">
    <property type="entry name" value="Znf_RING/FYVE/PHD"/>
</dbReference>
<feature type="repeat" description="ARM" evidence="7">
    <location>
        <begin position="541"/>
        <end position="584"/>
    </location>
</feature>
<dbReference type="InterPro" id="IPR000225">
    <property type="entry name" value="Armadillo"/>
</dbReference>
<keyword evidence="11" id="KW-1185">Reference proteome</keyword>
<evidence type="ECO:0000256" key="4">
    <source>
        <dbReference type="ARBA" id="ARBA00022679"/>
    </source>
</evidence>
<dbReference type="EnsemblPlants" id="KEH35049">
    <property type="protein sequence ID" value="KEH35049"/>
    <property type="gene ID" value="MTR_3g078160"/>
</dbReference>
<dbReference type="InterPro" id="IPR011989">
    <property type="entry name" value="ARM-like"/>
</dbReference>
<dbReference type="PROSITE" id="PS50176">
    <property type="entry name" value="ARM_REPEAT"/>
    <property type="match status" value="2"/>
</dbReference>
<dbReference type="ExpressionAtlas" id="A0A072UZ24">
    <property type="expression patterns" value="differential"/>
</dbReference>
<dbReference type="OrthoDB" id="10064100at2759"/>
<evidence type="ECO:0000313" key="10">
    <source>
        <dbReference type="EnsemblPlants" id="KEH35049"/>
    </source>
</evidence>
<feature type="domain" description="U-box" evidence="8">
    <location>
        <begin position="274"/>
        <end position="348"/>
    </location>
</feature>
<reference evidence="9 11" key="2">
    <citation type="journal article" date="2014" name="BMC Genomics">
        <title>An improved genome release (version Mt4.0) for the model legume Medicago truncatula.</title>
        <authorList>
            <person name="Tang H."/>
            <person name="Krishnakumar V."/>
            <person name="Bidwell S."/>
            <person name="Rosen B."/>
            <person name="Chan A."/>
            <person name="Zhou S."/>
            <person name="Gentzbittel L."/>
            <person name="Childs K.L."/>
            <person name="Yandell M."/>
            <person name="Gundlach H."/>
            <person name="Mayer K.F."/>
            <person name="Schwartz D.C."/>
            <person name="Town C.D."/>
        </authorList>
    </citation>
    <scope>GENOME REANNOTATION</scope>
    <source>
        <strain evidence="9">A17</strain>
        <strain evidence="10 11">cv. Jemalong A17</strain>
    </source>
</reference>
<dbReference type="InterPro" id="IPR016024">
    <property type="entry name" value="ARM-type_fold"/>
</dbReference>
<sequence length="683" mass="76034">MTPTQRRPLSFPAVHPCKSISASTLLTSLITLSQNICTFQPNTFPTQKPYARETKRQIQILLIFFQDLQSHNSFIPQPIIPVFSELHFTLQKIHFLFQDCSIQGTGLLLLVKYQFVATQFYLLICSVSKSLDALPLNLIDVCDEVKEVIQLLTKQARHIQLELDHNDEYTAKSVNSILNQFELGIEPDVDSIKQVLDYLEIKTWFDCNREIKFLQDEELEKHQYQEKEIHLLSGLIGFLCYCRVIIFETLDFQFQLLSHNKTETRCTAEMLNYITPDDYRCPISLELMTDPVTVSTGQTYNRTSIQKWFKAGNMTCPKTGERLISTELFPNTALKTLIQQFCYDNKISVSTSKLHISKPASTVNPGSPAAAHAIQFTSWSLARRLVFGTEEQKNKAAYEIRLLAKSNVFNTACLVEIGTVPPLIDLVLTSTTQENAIAALLKLSKHTNGREVIMESRGLKPIVTVLRKGFSLEARRVAAGIIFYLTSVKEYRKLIGENSEAVSGLVELIKKGTIRGKKNAVLAIFGLLLLHKNHSKVLNSGVVPAIVKVLGSSDKGYVVNDCLAVLVALAENVDGARAVLECSGLSLVIGILQSANSRAEKEYCVSILVSLCVNVGGEVVSVLAKHASGIMPLLYANLTDGTPQAEKKARKLINVLQEFDEKRTLGMVLVHVGVVVAVAYNND</sequence>
<evidence type="ECO:0000256" key="1">
    <source>
        <dbReference type="ARBA" id="ARBA00000900"/>
    </source>
</evidence>
<proteinExistence type="predicted"/>
<reference evidence="9 11" key="1">
    <citation type="journal article" date="2011" name="Nature">
        <title>The Medicago genome provides insight into the evolution of rhizobial symbioses.</title>
        <authorList>
            <person name="Young N.D."/>
            <person name="Debelle F."/>
            <person name="Oldroyd G.E."/>
            <person name="Geurts R."/>
            <person name="Cannon S.B."/>
            <person name="Udvardi M.K."/>
            <person name="Benedito V.A."/>
            <person name="Mayer K.F."/>
            <person name="Gouzy J."/>
            <person name="Schoof H."/>
            <person name="Van de Peer Y."/>
            <person name="Proost S."/>
            <person name="Cook D.R."/>
            <person name="Meyers B.C."/>
            <person name="Spannagl M."/>
            <person name="Cheung F."/>
            <person name="De Mita S."/>
            <person name="Krishnakumar V."/>
            <person name="Gundlach H."/>
            <person name="Zhou S."/>
            <person name="Mudge J."/>
            <person name="Bharti A.K."/>
            <person name="Murray J.D."/>
            <person name="Naoumkina M.A."/>
            <person name="Rosen B."/>
            <person name="Silverstein K.A."/>
            <person name="Tang H."/>
            <person name="Rombauts S."/>
            <person name="Zhao P.X."/>
            <person name="Zhou P."/>
            <person name="Barbe V."/>
            <person name="Bardou P."/>
            <person name="Bechner M."/>
            <person name="Bellec A."/>
            <person name="Berger A."/>
            <person name="Berges H."/>
            <person name="Bidwell S."/>
            <person name="Bisseling T."/>
            <person name="Choisne N."/>
            <person name="Couloux A."/>
            <person name="Denny R."/>
            <person name="Deshpande S."/>
            <person name="Dai X."/>
            <person name="Doyle J.J."/>
            <person name="Dudez A.M."/>
            <person name="Farmer A.D."/>
            <person name="Fouteau S."/>
            <person name="Franken C."/>
            <person name="Gibelin C."/>
            <person name="Gish J."/>
            <person name="Goldstein S."/>
            <person name="Gonzalez A.J."/>
            <person name="Green P.J."/>
            <person name="Hallab A."/>
            <person name="Hartog M."/>
            <person name="Hua A."/>
            <person name="Humphray S.J."/>
            <person name="Jeong D.H."/>
            <person name="Jing Y."/>
            <person name="Jocker A."/>
            <person name="Kenton S.M."/>
            <person name="Kim D.J."/>
            <person name="Klee K."/>
            <person name="Lai H."/>
            <person name="Lang C."/>
            <person name="Lin S."/>
            <person name="Macmil S.L."/>
            <person name="Magdelenat G."/>
            <person name="Matthews L."/>
            <person name="McCorrison J."/>
            <person name="Monaghan E.L."/>
            <person name="Mun J.H."/>
            <person name="Najar F.Z."/>
            <person name="Nicholson C."/>
            <person name="Noirot C."/>
            <person name="O'Bleness M."/>
            <person name="Paule C.R."/>
            <person name="Poulain J."/>
            <person name="Prion F."/>
            <person name="Qin B."/>
            <person name="Qu C."/>
            <person name="Retzel E.F."/>
            <person name="Riddle C."/>
            <person name="Sallet E."/>
            <person name="Samain S."/>
            <person name="Samson N."/>
            <person name="Sanders I."/>
            <person name="Saurat O."/>
            <person name="Scarpelli C."/>
            <person name="Schiex T."/>
            <person name="Segurens B."/>
            <person name="Severin A.J."/>
            <person name="Sherrier D.J."/>
            <person name="Shi R."/>
            <person name="Sims S."/>
            <person name="Singer S.R."/>
            <person name="Sinharoy S."/>
            <person name="Sterck L."/>
            <person name="Viollet A."/>
            <person name="Wang B.B."/>
            <person name="Wang K."/>
            <person name="Wang M."/>
            <person name="Wang X."/>
            <person name="Warfsmann J."/>
            <person name="Weissenbach J."/>
            <person name="White D.D."/>
            <person name="White J.D."/>
            <person name="Wiley G.B."/>
            <person name="Wincker P."/>
            <person name="Xing Y."/>
            <person name="Yang L."/>
            <person name="Yao Z."/>
            <person name="Ying F."/>
            <person name="Zhai J."/>
            <person name="Zhou L."/>
            <person name="Zuber A."/>
            <person name="Denarie J."/>
            <person name="Dixon R.A."/>
            <person name="May G.D."/>
            <person name="Schwartz D.C."/>
            <person name="Rogers J."/>
            <person name="Quetier F."/>
            <person name="Town C.D."/>
            <person name="Roe B.A."/>
        </authorList>
    </citation>
    <scope>NUCLEOTIDE SEQUENCE [LARGE SCALE GENOMIC DNA]</scope>
    <source>
        <strain evidence="9">A17</strain>
        <strain evidence="10 11">cv. Jemalong A17</strain>
    </source>
</reference>
<keyword evidence="6" id="KW-0833">Ubl conjugation pathway</keyword>
<dbReference type="UniPathway" id="UPA00143"/>
<accession>A0A072UZ24</accession>
<dbReference type="GO" id="GO:0016567">
    <property type="term" value="P:protein ubiquitination"/>
    <property type="evidence" value="ECO:0007669"/>
    <property type="project" value="UniProtKB-UniPathway"/>
</dbReference>
<dbReference type="PANTHER" id="PTHR23315:SF116">
    <property type="entry name" value="RING-TYPE E3 UBIQUITIN TRANSFERASE"/>
    <property type="match status" value="1"/>
</dbReference>
<dbReference type="InterPro" id="IPR058678">
    <property type="entry name" value="ARM_PUB"/>
</dbReference>
<comment type="catalytic activity">
    <reaction evidence="1">
        <text>S-ubiquitinyl-[E2 ubiquitin-conjugating enzyme]-L-cysteine + [acceptor protein]-L-lysine = [E2 ubiquitin-conjugating enzyme]-L-cysteine + N(6)-ubiquitinyl-[acceptor protein]-L-lysine.</text>
        <dbReference type="EC" id="2.3.2.27"/>
    </reaction>
</comment>
<evidence type="ECO:0000313" key="9">
    <source>
        <dbReference type="EMBL" id="KEH35049.1"/>
    </source>
</evidence>
<evidence type="ECO:0000256" key="6">
    <source>
        <dbReference type="ARBA" id="ARBA00022786"/>
    </source>
</evidence>
<reference evidence="10" key="3">
    <citation type="submission" date="2015-04" db="UniProtKB">
        <authorList>
            <consortium name="EnsemblPlants"/>
        </authorList>
    </citation>
    <scope>IDENTIFICATION</scope>
    <source>
        <strain evidence="10">cv. Jemalong A17</strain>
    </source>
</reference>
<dbReference type="GO" id="GO:0061630">
    <property type="term" value="F:ubiquitin protein ligase activity"/>
    <property type="evidence" value="ECO:0007669"/>
    <property type="project" value="UniProtKB-EC"/>
</dbReference>
<dbReference type="CDD" id="cd16664">
    <property type="entry name" value="RING-Ubox_PUB"/>
    <property type="match status" value="1"/>
</dbReference>
<dbReference type="Gene3D" id="3.30.40.10">
    <property type="entry name" value="Zinc/RING finger domain, C3HC4 (zinc finger)"/>
    <property type="match status" value="1"/>
</dbReference>
<keyword evidence="5" id="KW-0677">Repeat</keyword>
<dbReference type="SUPFAM" id="SSF48371">
    <property type="entry name" value="ARM repeat"/>
    <property type="match status" value="1"/>
</dbReference>
<dbReference type="PANTHER" id="PTHR23315">
    <property type="entry name" value="U BOX DOMAIN-CONTAINING"/>
    <property type="match status" value="1"/>
</dbReference>
<protein>
    <recommendedName>
        <fullName evidence="3">RING-type E3 ubiquitin transferase</fullName>
        <ecNumber evidence="3">2.3.2.27</ecNumber>
    </recommendedName>
</protein>
<organism evidence="9 11">
    <name type="scientific">Medicago truncatula</name>
    <name type="common">Barrel medic</name>
    <name type="synonym">Medicago tribuloides</name>
    <dbReference type="NCBI Taxonomy" id="3880"/>
    <lineage>
        <taxon>Eukaryota</taxon>
        <taxon>Viridiplantae</taxon>
        <taxon>Streptophyta</taxon>
        <taxon>Embryophyta</taxon>
        <taxon>Tracheophyta</taxon>
        <taxon>Spermatophyta</taxon>
        <taxon>Magnoliopsida</taxon>
        <taxon>eudicotyledons</taxon>
        <taxon>Gunneridae</taxon>
        <taxon>Pentapetalae</taxon>
        <taxon>rosids</taxon>
        <taxon>fabids</taxon>
        <taxon>Fabales</taxon>
        <taxon>Fabaceae</taxon>
        <taxon>Papilionoideae</taxon>
        <taxon>50 kb inversion clade</taxon>
        <taxon>NPAAA clade</taxon>
        <taxon>Hologalegina</taxon>
        <taxon>IRL clade</taxon>
        <taxon>Trifolieae</taxon>
        <taxon>Medicago</taxon>
    </lineage>
</organism>
<evidence type="ECO:0000256" key="3">
    <source>
        <dbReference type="ARBA" id="ARBA00012483"/>
    </source>
</evidence>
<name>A0A072UZ24_MEDTR</name>
<keyword evidence="4" id="KW-0808">Transferase</keyword>